<proteinExistence type="predicted"/>
<evidence type="ECO:0000313" key="1">
    <source>
        <dbReference type="EMBL" id="TPN89227.1"/>
    </source>
</evidence>
<dbReference type="RefSeq" id="WP_140589639.1">
    <property type="nucleotide sequence ID" value="NZ_VFWZ01000001.1"/>
</dbReference>
<dbReference type="OrthoDB" id="1275063at2"/>
<comment type="caution">
    <text evidence="1">The sequence shown here is derived from an EMBL/GenBank/DDBJ whole genome shotgun (WGS) entry which is preliminary data.</text>
</comment>
<sequence>MKITEIMFSGLAAKQYAYFFNRENNTTIKISTESKEGISFVTIDFSDTHIDLALSFMYKIGELQEGLRTGRELLLPIGQYPLPPKEEES</sequence>
<protein>
    <submittedName>
        <fullName evidence="1">Uncharacterized protein</fullName>
    </submittedName>
</protein>
<name>A0A504JEF5_9FLAO</name>
<accession>A0A504JEF5</accession>
<dbReference type="EMBL" id="VFWZ01000001">
    <property type="protein sequence ID" value="TPN89227.1"/>
    <property type="molecule type" value="Genomic_DNA"/>
</dbReference>
<gene>
    <name evidence="1" type="ORF">FHK87_03095</name>
</gene>
<reference evidence="1 2" key="1">
    <citation type="submission" date="2019-06" db="EMBL/GenBank/DDBJ databases">
        <authorList>
            <person name="Meng X."/>
        </authorList>
    </citation>
    <scope>NUCLEOTIDE SEQUENCE [LARGE SCALE GENOMIC DNA]</scope>
    <source>
        <strain evidence="1 2">M625</strain>
    </source>
</reference>
<dbReference type="AlphaFoldDB" id="A0A504JEF5"/>
<evidence type="ECO:0000313" key="2">
    <source>
        <dbReference type="Proteomes" id="UP000315540"/>
    </source>
</evidence>
<keyword evidence="2" id="KW-1185">Reference proteome</keyword>
<dbReference type="Proteomes" id="UP000315540">
    <property type="component" value="Unassembled WGS sequence"/>
</dbReference>
<organism evidence="1 2">
    <name type="scientific">Aquimarina algicola</name>
    <dbReference type="NCBI Taxonomy" id="2589995"/>
    <lineage>
        <taxon>Bacteria</taxon>
        <taxon>Pseudomonadati</taxon>
        <taxon>Bacteroidota</taxon>
        <taxon>Flavobacteriia</taxon>
        <taxon>Flavobacteriales</taxon>
        <taxon>Flavobacteriaceae</taxon>
        <taxon>Aquimarina</taxon>
    </lineage>
</organism>